<dbReference type="STRING" id="478744.SAMN05444359_111135"/>
<keyword evidence="3 7" id="KW-0963">Cytoplasm</keyword>
<evidence type="ECO:0000256" key="8">
    <source>
        <dbReference type="PIRSR" id="PIRSR036421-1"/>
    </source>
</evidence>
<dbReference type="InterPro" id="IPR012393">
    <property type="entry name" value="Tricorn_protease"/>
</dbReference>
<dbReference type="EC" id="3.4.21.-" evidence="7"/>
<dbReference type="Proteomes" id="UP000199021">
    <property type="component" value="Unassembled WGS sequence"/>
</dbReference>
<dbReference type="PIRSF" id="PIRSF036421">
    <property type="entry name" value="Tricorn_protease"/>
    <property type="match status" value="1"/>
</dbReference>
<feature type="site" description="Transition state stabilizer; via amide nitrogen" evidence="9">
    <location>
        <position position="947"/>
    </location>
</feature>
<evidence type="ECO:0000256" key="4">
    <source>
        <dbReference type="ARBA" id="ARBA00022670"/>
    </source>
</evidence>
<dbReference type="PANTHER" id="PTHR43253">
    <property type="entry name" value="TRICORN PROTEASE HOMOLOG 2-RELATED"/>
    <property type="match status" value="1"/>
</dbReference>
<reference evidence="12" key="1">
    <citation type="submission" date="2016-10" db="EMBL/GenBank/DDBJ databases">
        <authorList>
            <person name="Varghese N."/>
            <person name="Submissions S."/>
        </authorList>
    </citation>
    <scope>NUCLEOTIDE SEQUENCE [LARGE SCALE GENOMIC DNA]</scope>
    <source>
        <strain evidence="12">DSM 24740</strain>
    </source>
</reference>
<dbReference type="Pfam" id="PF03572">
    <property type="entry name" value="Peptidase_S41"/>
    <property type="match status" value="1"/>
</dbReference>
<dbReference type="InterPro" id="IPR001478">
    <property type="entry name" value="PDZ"/>
</dbReference>
<gene>
    <name evidence="11" type="ORF">SAMN05444359_111135</name>
</gene>
<dbReference type="SUPFAM" id="SSF50156">
    <property type="entry name" value="PDZ domain-like"/>
    <property type="match status" value="1"/>
</dbReference>
<evidence type="ECO:0000313" key="12">
    <source>
        <dbReference type="Proteomes" id="UP000199021"/>
    </source>
</evidence>
<evidence type="ECO:0000256" key="3">
    <source>
        <dbReference type="ARBA" id="ARBA00022490"/>
    </source>
</evidence>
<dbReference type="SMART" id="SM00228">
    <property type="entry name" value="PDZ"/>
    <property type="match status" value="1"/>
</dbReference>
<feature type="domain" description="PDZ" evidence="10">
    <location>
        <begin position="711"/>
        <end position="819"/>
    </location>
</feature>
<feature type="active site" description="Charge relay system" evidence="8">
    <location>
        <position position="729"/>
    </location>
</feature>
<dbReference type="GO" id="GO:0006508">
    <property type="term" value="P:proteolysis"/>
    <property type="evidence" value="ECO:0007669"/>
    <property type="project" value="UniProtKB-UniRule"/>
</dbReference>
<dbReference type="Gene3D" id="3.90.226.10">
    <property type="entry name" value="2-enoyl-CoA Hydratase, Chain A, domain 1"/>
    <property type="match status" value="1"/>
</dbReference>
<dbReference type="PANTHER" id="PTHR43253:SF1">
    <property type="entry name" value="TRICORN PROTEASE HOMOLOG 2-RELATED"/>
    <property type="match status" value="1"/>
</dbReference>
<proteinExistence type="inferred from homology"/>
<dbReference type="Gene3D" id="2.120.10.30">
    <property type="entry name" value="TolB, C-terminal domain"/>
    <property type="match status" value="2"/>
</dbReference>
<dbReference type="GO" id="GO:0008236">
    <property type="term" value="F:serine-type peptidase activity"/>
    <property type="evidence" value="ECO:0007669"/>
    <property type="project" value="UniProtKB-UniRule"/>
</dbReference>
<keyword evidence="12" id="KW-1185">Reference proteome</keyword>
<dbReference type="InterPro" id="IPR029045">
    <property type="entry name" value="ClpP/crotonase-like_dom_sf"/>
</dbReference>
<keyword evidence="5 7" id="KW-0378">Hydrolase</keyword>
<dbReference type="Pfam" id="PF26549">
    <property type="entry name" value="Tricorn_N"/>
    <property type="match status" value="1"/>
</dbReference>
<dbReference type="Gene3D" id="2.30.42.10">
    <property type="match status" value="1"/>
</dbReference>
<evidence type="ECO:0000256" key="9">
    <source>
        <dbReference type="PIRSR" id="PIRSR036421-3"/>
    </source>
</evidence>
<dbReference type="SUPFAM" id="SSF82171">
    <property type="entry name" value="DPP6 N-terminal domain-like"/>
    <property type="match status" value="1"/>
</dbReference>
<name>A0A1H9GWB9_9BACT</name>
<dbReference type="Gene3D" id="3.30.750.44">
    <property type="match status" value="1"/>
</dbReference>
<comment type="function">
    <text evidence="7">Degrades oligopeptides.</text>
</comment>
<accession>A0A1H9GWB9</accession>
<comment type="similarity">
    <text evidence="2 7">Belongs to the peptidase S41B family.</text>
</comment>
<dbReference type="Pfam" id="PF13180">
    <property type="entry name" value="PDZ_2"/>
    <property type="match status" value="1"/>
</dbReference>
<dbReference type="GO" id="GO:0005737">
    <property type="term" value="C:cytoplasm"/>
    <property type="evidence" value="ECO:0007669"/>
    <property type="project" value="UniProtKB-SubCell"/>
</dbReference>
<keyword evidence="6 7" id="KW-0720">Serine protease</keyword>
<dbReference type="InterPro" id="IPR028204">
    <property type="entry name" value="Tricorn_C1"/>
</dbReference>
<dbReference type="AlphaFoldDB" id="A0A1H9GWB9"/>
<comment type="subcellular location">
    <subcellularLocation>
        <location evidence="1 7">Cytoplasm</location>
    </subcellularLocation>
</comment>
<feature type="active site" description="Charge relay system" evidence="8">
    <location>
        <position position="1002"/>
    </location>
</feature>
<dbReference type="CDD" id="cd07562">
    <property type="entry name" value="Peptidase_S41_TRI"/>
    <property type="match status" value="1"/>
</dbReference>
<dbReference type="InParanoid" id="A0A1H9GWB9"/>
<dbReference type="InterPro" id="IPR036034">
    <property type="entry name" value="PDZ_sf"/>
</dbReference>
<dbReference type="InterPro" id="IPR011042">
    <property type="entry name" value="6-blade_b-propeller_TolB-like"/>
</dbReference>
<feature type="active site" description="Nucleophile" evidence="8">
    <location>
        <position position="946"/>
    </location>
</feature>
<evidence type="ECO:0000256" key="1">
    <source>
        <dbReference type="ARBA" id="ARBA00004496"/>
    </source>
</evidence>
<evidence type="ECO:0000256" key="2">
    <source>
        <dbReference type="ARBA" id="ARBA00008524"/>
    </source>
</evidence>
<evidence type="ECO:0000259" key="10">
    <source>
        <dbReference type="PROSITE" id="PS50106"/>
    </source>
</evidence>
<dbReference type="Gene3D" id="2.120.10.60">
    <property type="entry name" value="Tricorn protease N-terminal domain"/>
    <property type="match status" value="1"/>
</dbReference>
<keyword evidence="4 7" id="KW-0645">Protease</keyword>
<dbReference type="SMART" id="SM00245">
    <property type="entry name" value="TSPc"/>
    <property type="match status" value="1"/>
</dbReference>
<dbReference type="RefSeq" id="WP_090168565.1">
    <property type="nucleotide sequence ID" value="NZ_FOFB01000011.1"/>
</dbReference>
<organism evidence="11 12">
    <name type="scientific">Neolewinella agarilytica</name>
    <dbReference type="NCBI Taxonomy" id="478744"/>
    <lineage>
        <taxon>Bacteria</taxon>
        <taxon>Pseudomonadati</taxon>
        <taxon>Bacteroidota</taxon>
        <taxon>Saprospiria</taxon>
        <taxon>Saprospirales</taxon>
        <taxon>Lewinellaceae</taxon>
        <taxon>Neolewinella</taxon>
    </lineage>
</organism>
<evidence type="ECO:0000256" key="6">
    <source>
        <dbReference type="ARBA" id="ARBA00022825"/>
    </source>
</evidence>
<dbReference type="PROSITE" id="PS50106">
    <property type="entry name" value="PDZ"/>
    <property type="match status" value="1"/>
</dbReference>
<dbReference type="Pfam" id="PF14684">
    <property type="entry name" value="Tricorn_C1"/>
    <property type="match status" value="1"/>
</dbReference>
<dbReference type="Pfam" id="PF26550">
    <property type="entry name" value="Tricorn_2nd"/>
    <property type="match status" value="1"/>
</dbReference>
<protein>
    <recommendedName>
        <fullName evidence="7">Tricorn protease homolog</fullName>
        <ecNumber evidence="7">3.4.21.-</ecNumber>
    </recommendedName>
</protein>
<evidence type="ECO:0000256" key="7">
    <source>
        <dbReference type="PIRNR" id="PIRNR036421"/>
    </source>
</evidence>
<evidence type="ECO:0000313" key="11">
    <source>
        <dbReference type="EMBL" id="SEQ54381.1"/>
    </source>
</evidence>
<dbReference type="SUPFAM" id="SSF52096">
    <property type="entry name" value="ClpP/crotonase"/>
    <property type="match status" value="1"/>
</dbReference>
<dbReference type="SUPFAM" id="SSF69304">
    <property type="entry name" value="Tricorn protease N-terminal domain"/>
    <property type="match status" value="1"/>
</dbReference>
<dbReference type="OrthoDB" id="9815657at2"/>
<evidence type="ECO:0000256" key="5">
    <source>
        <dbReference type="ARBA" id="ARBA00022801"/>
    </source>
</evidence>
<dbReference type="InterPro" id="IPR005151">
    <property type="entry name" value="Tail-specific_protease"/>
</dbReference>
<sequence length="1039" mass="116906">MKNLTPLLALLFFSVSSLYGQGLYFPDDPALTPDGKTIIFAYAGDLWQMPATGGQANRITALDGAESKPKVSPDGKWLAFSSAQYGNNDIYVTPLGGGAIKQLTFHQASDEVASWSWDSQSIHFTSNRYNGGTTFTVPAAGGTPVALTKHYFNTFHHAVPHPANGKIFFNESSESSRYPNRKRYVGPNSPDIKTFDPATGAVEKLTDWEGKDMWPMVDRNGKSYFVSDRGNEEYNLYQLEGKDAKRLTKFKTSVFSPSISADGSAIVFIRDYQLQVYEVKSGKSRTVPVELNAFAGLAKTKDFSTDGKVSYFDVARDGKKIAFVSRGELFISDIEGKFIRQLETGPDRVLEVKWLKDDKTLLFTQTYNGYQNLHTIPADGSAAPTRRTSDARNSRNLEMAHDTSQVAYLSGRDEVRIMDLSDFSVSTVAKREVWFRGAIPRWSPDDRYLMFTGFIDFEEDIFLADLKEDMRVINLTKTGVSEKDPVWSPDGKYIYFTSARHQPSYPRGGGDVNLYRLPLESYDQPYRSEKVDELFADEEEKKAKEKKDSVVVSIDFDGIMERMQTVGPRFGTQSGPMVVQEKDKTIVVYGSNHDEGRGKLFMTVFEPFESPKTEAIAAQGVGNATDLITVKGKHYLVGAGKIQLVNLGTKKAKAIELKKTFRRTLESEFKQMFQETWANMEENFYNEDFHGVDWDAKREQYAAFLPYVSSRADLRRITNDMLGELNTSHYGFSSRGEEEETKEGARTLDAGLVFRSKDAYLVDRVITDGPADRKGVDIRPGDRLVAIDGQRIDPKQNREFYFSRPSVDKEVELTFSRNGTEVKQGLHPQSYFSARTQRYDEWMDACQQRVDEKSGKRIAYVHMKNMTGGELNRFMNEMVSEGYNREATILDLRWNTGGNVHDAVLQFLAQQPYLEWKFREGKPGNQPNFAPRGKPIVLLINQKSLSDAEMTAAGFKELGLGTIVGTPTYRWIIFTSGKGLVDGSFYRLPSWGCYTLEGENLEKTGVSPDVRIDNTAADREAGRDPQLDKAIELALKGLE</sequence>
<dbReference type="EMBL" id="FOFB01000011">
    <property type="protein sequence ID" value="SEQ54381.1"/>
    <property type="molecule type" value="Genomic_DNA"/>
</dbReference>